<keyword evidence="6" id="KW-0234">DNA repair</keyword>
<dbReference type="OrthoDB" id="9782576at2"/>
<organism evidence="7 8">
    <name type="scientific">Clostridium bornimense</name>
    <dbReference type="NCBI Taxonomy" id="1216932"/>
    <lineage>
        <taxon>Bacteria</taxon>
        <taxon>Bacillati</taxon>
        <taxon>Bacillota</taxon>
        <taxon>Clostridia</taxon>
        <taxon>Eubacteriales</taxon>
        <taxon>Clostridiaceae</taxon>
        <taxon>Clostridium</taxon>
    </lineage>
</organism>
<reference evidence="7 8" key="1">
    <citation type="submission" date="2013-11" db="EMBL/GenBank/DDBJ databases">
        <title>Complete genome sequence of Clostridum sp. M2/40.</title>
        <authorList>
            <person name="Wibberg D."/>
            <person name="Puehler A."/>
            <person name="Schlueter A."/>
        </authorList>
    </citation>
    <scope>NUCLEOTIDE SEQUENCE [LARGE SCALE GENOMIC DNA]</scope>
    <source>
        <strain evidence="8">M2/40</strain>
    </source>
</reference>
<dbReference type="RefSeq" id="WP_044039498.1">
    <property type="nucleotide sequence ID" value="NZ_HG917868.1"/>
</dbReference>
<keyword evidence="1" id="KW-0540">Nuclease</keyword>
<dbReference type="Pfam" id="PF03851">
    <property type="entry name" value="UvdE"/>
    <property type="match status" value="1"/>
</dbReference>
<evidence type="ECO:0000256" key="3">
    <source>
        <dbReference type="ARBA" id="ARBA00022763"/>
    </source>
</evidence>
<name>W6SJ46_9CLOT</name>
<evidence type="ECO:0000256" key="4">
    <source>
        <dbReference type="ARBA" id="ARBA00022769"/>
    </source>
</evidence>
<dbReference type="GO" id="GO:0009411">
    <property type="term" value="P:response to UV"/>
    <property type="evidence" value="ECO:0007669"/>
    <property type="project" value="InterPro"/>
</dbReference>
<accession>W6SJ46</accession>
<dbReference type="HOGENOM" id="CLU_017168_0_1_9"/>
<keyword evidence="3" id="KW-0227">DNA damage</keyword>
<dbReference type="EMBL" id="HG917868">
    <property type="protein sequence ID" value="CDM69710.1"/>
    <property type="molecule type" value="Genomic_DNA"/>
</dbReference>
<dbReference type="GO" id="GO:0006289">
    <property type="term" value="P:nucleotide-excision repair"/>
    <property type="evidence" value="ECO:0007669"/>
    <property type="project" value="InterPro"/>
</dbReference>
<proteinExistence type="predicted"/>
<keyword evidence="2 7" id="KW-0255">Endonuclease</keyword>
<dbReference type="STRING" id="1216932.CM240_2586"/>
<evidence type="ECO:0000256" key="6">
    <source>
        <dbReference type="ARBA" id="ARBA00023204"/>
    </source>
</evidence>
<dbReference type="PANTHER" id="PTHR31290:SF5">
    <property type="entry name" value="UV-DAMAGE ENDONUCLEASE"/>
    <property type="match status" value="1"/>
</dbReference>
<sequence>MKIRFGYVAIALGLDKNVTSSSTVTFSNYSKMHNDEERLNKLKKVTLSNLEALKKILEYNVEKNIHFYRMTSALIPLATHPEVKNWDYKKYFKKEFKEIGDIIKKSNMRVDAHPDQFNVINSNRSEVVEATKRNLMHFCEIFQLMNYDDYKLVLHIGGATGGKEKALDRFKDNITGFDEKIRKKIIIENDDKTYTMKETLELCESLKIPMVLDVHHHNCNNNGERIEEYLERIFNTWTSEKLPPKVHFSSPKDGIRDRKHHEYINIEEMRKFINITKLLGESFDIMIEAKMKDLAMFKVVSELKKSEFDIELE</sequence>
<evidence type="ECO:0000256" key="5">
    <source>
        <dbReference type="ARBA" id="ARBA00022801"/>
    </source>
</evidence>
<dbReference type="PANTHER" id="PTHR31290">
    <property type="entry name" value="UV-DAMAGE ENDONUCLEASE"/>
    <property type="match status" value="1"/>
</dbReference>
<dbReference type="AlphaFoldDB" id="W6SJ46"/>
<dbReference type="InterPro" id="IPR036237">
    <property type="entry name" value="Xyl_isomerase-like_sf"/>
</dbReference>
<dbReference type="InterPro" id="IPR004601">
    <property type="entry name" value="UvdE"/>
</dbReference>
<evidence type="ECO:0000313" key="7">
    <source>
        <dbReference type="EMBL" id="CDM69710.1"/>
    </source>
</evidence>
<dbReference type="KEGG" id="clt:CM240_2586"/>
<dbReference type="SUPFAM" id="SSF51658">
    <property type="entry name" value="Xylose isomerase-like"/>
    <property type="match status" value="1"/>
</dbReference>
<keyword evidence="5" id="KW-0378">Hydrolase</keyword>
<dbReference type="NCBIfam" id="TIGR00629">
    <property type="entry name" value="uvde"/>
    <property type="match status" value="1"/>
</dbReference>
<gene>
    <name evidence="7" type="primary">uvdE</name>
    <name evidence="7" type="ORF">CM240_2586</name>
</gene>
<evidence type="ECO:0000256" key="2">
    <source>
        <dbReference type="ARBA" id="ARBA00022759"/>
    </source>
</evidence>
<evidence type="ECO:0000313" key="8">
    <source>
        <dbReference type="Proteomes" id="UP000019426"/>
    </source>
</evidence>
<dbReference type="GO" id="GO:0016787">
    <property type="term" value="F:hydrolase activity"/>
    <property type="evidence" value="ECO:0007669"/>
    <property type="project" value="UniProtKB-KW"/>
</dbReference>
<protein>
    <submittedName>
        <fullName evidence="7">UV damage endonuclease UvdE</fullName>
    </submittedName>
</protein>
<keyword evidence="4" id="KW-0228">DNA excision</keyword>
<dbReference type="GO" id="GO:0004519">
    <property type="term" value="F:endonuclease activity"/>
    <property type="evidence" value="ECO:0007669"/>
    <property type="project" value="UniProtKB-KW"/>
</dbReference>
<keyword evidence="8" id="KW-1185">Reference proteome</keyword>
<dbReference type="PATRIC" id="fig|1216932.3.peg.2553"/>
<dbReference type="eggNOG" id="COG4294">
    <property type="taxonomic scope" value="Bacteria"/>
</dbReference>
<dbReference type="Gene3D" id="3.20.20.150">
    <property type="entry name" value="Divalent-metal-dependent TIM barrel enzymes"/>
    <property type="match status" value="1"/>
</dbReference>
<dbReference type="Proteomes" id="UP000019426">
    <property type="component" value="Chromosome M2/40_rep1"/>
</dbReference>
<evidence type="ECO:0000256" key="1">
    <source>
        <dbReference type="ARBA" id="ARBA00022722"/>
    </source>
</evidence>